<dbReference type="InterPro" id="IPR044857">
    <property type="entry name" value="T7SS_EccB_R1"/>
</dbReference>
<dbReference type="Gene3D" id="3.30.2390.20">
    <property type="entry name" value="Type VII secretion system EccB, repeat 1 domain"/>
    <property type="match status" value="1"/>
</dbReference>
<proteinExistence type="predicted"/>
<dbReference type="NCBIfam" id="TIGR03919">
    <property type="entry name" value="T7SS_EccB"/>
    <property type="match status" value="1"/>
</dbReference>
<keyword evidence="2" id="KW-0472">Membrane</keyword>
<dbReference type="InterPro" id="IPR007795">
    <property type="entry name" value="T7SS_EccB"/>
</dbReference>
<dbReference type="Proteomes" id="UP001501570">
    <property type="component" value="Unassembled WGS sequence"/>
</dbReference>
<sequence length="467" mass="48534">MPSRREQIQSYQYLMQRVVNAFVAGQTDPPLSPMRRMAGAGFASVMIAALIVAVVGVVGLVKHGGNTSWRDQRAVIIEKETGTRYIYRDDTLYPVANYVSALLALGGSESTVAVSRESLVGVARGPLIGIVGAPDALPPAGRILGAPWSVCAQPDVDSSGASTATSWLWAGRAPQDATHLGQDGLVVRLRTGDTTYLVWNGHRFPIDKRTLGALGADQAPQLVVDEAWLDAVPQGQSITPIGLADRGRPSTAVRGALIGQIYAATGGGTTQYYLVRPGDLLPLTAVEEQAELANPATADAYPGATPTVRQVNPAEIAGVRKASRPARTDETAPAQVPNLARPDTGSAVCAEYRDGTSTPELVYDAGSAPVGGITTGGSETAAVVDRVVVPPGYGAVVRSVSSADSGVGTLFLVTDEGKRYPVPDAQQLSWLGYGSVKPLDLPSWLVSRIPGGPSLDPADAALPVSGS</sequence>
<gene>
    <name evidence="3" type="primary">eccB_3</name>
    <name evidence="3" type="ORF">GCM10023322_28200</name>
</gene>
<organism evidence="3 4">
    <name type="scientific">Rugosimonospora acidiphila</name>
    <dbReference type="NCBI Taxonomy" id="556531"/>
    <lineage>
        <taxon>Bacteria</taxon>
        <taxon>Bacillati</taxon>
        <taxon>Actinomycetota</taxon>
        <taxon>Actinomycetes</taxon>
        <taxon>Micromonosporales</taxon>
        <taxon>Micromonosporaceae</taxon>
        <taxon>Rugosimonospora</taxon>
    </lineage>
</organism>
<dbReference type="RefSeq" id="WP_345629681.1">
    <property type="nucleotide sequence ID" value="NZ_BAABJQ010000007.1"/>
</dbReference>
<keyword evidence="2" id="KW-0812">Transmembrane</keyword>
<protein>
    <submittedName>
        <fullName evidence="3">Type VII secretion protein EccB</fullName>
    </submittedName>
</protein>
<dbReference type="PANTHER" id="PTHR40765">
    <property type="entry name" value="ESX-2 SECRETION SYSTEM ATPASE ECCB2"/>
    <property type="match status" value="1"/>
</dbReference>
<evidence type="ECO:0000256" key="2">
    <source>
        <dbReference type="SAM" id="Phobius"/>
    </source>
</evidence>
<dbReference type="PANTHER" id="PTHR40765:SF2">
    <property type="entry name" value="ESX-2 SECRETION SYSTEM ATPASE ECCB2"/>
    <property type="match status" value="1"/>
</dbReference>
<dbReference type="EMBL" id="BAABJQ010000007">
    <property type="protein sequence ID" value="GAA5185136.1"/>
    <property type="molecule type" value="Genomic_DNA"/>
</dbReference>
<comment type="caution">
    <text evidence="3">The sequence shown here is derived from an EMBL/GenBank/DDBJ whole genome shotgun (WGS) entry which is preliminary data.</text>
</comment>
<name>A0ABP9RQY1_9ACTN</name>
<feature type="transmembrane region" description="Helical" evidence="2">
    <location>
        <begin position="40"/>
        <end position="61"/>
    </location>
</feature>
<keyword evidence="2" id="KW-1133">Transmembrane helix</keyword>
<feature type="region of interest" description="Disordered" evidence="1">
    <location>
        <begin position="319"/>
        <end position="342"/>
    </location>
</feature>
<keyword evidence="4" id="KW-1185">Reference proteome</keyword>
<evidence type="ECO:0000256" key="1">
    <source>
        <dbReference type="SAM" id="MobiDB-lite"/>
    </source>
</evidence>
<accession>A0ABP9RQY1</accession>
<reference evidence="4" key="1">
    <citation type="journal article" date="2019" name="Int. J. Syst. Evol. Microbiol.">
        <title>The Global Catalogue of Microorganisms (GCM) 10K type strain sequencing project: providing services to taxonomists for standard genome sequencing and annotation.</title>
        <authorList>
            <consortium name="The Broad Institute Genomics Platform"/>
            <consortium name="The Broad Institute Genome Sequencing Center for Infectious Disease"/>
            <person name="Wu L."/>
            <person name="Ma J."/>
        </authorList>
    </citation>
    <scope>NUCLEOTIDE SEQUENCE [LARGE SCALE GENOMIC DNA]</scope>
    <source>
        <strain evidence="4">JCM 18304</strain>
    </source>
</reference>
<evidence type="ECO:0000313" key="4">
    <source>
        <dbReference type="Proteomes" id="UP001501570"/>
    </source>
</evidence>
<evidence type="ECO:0000313" key="3">
    <source>
        <dbReference type="EMBL" id="GAA5185136.1"/>
    </source>
</evidence>
<dbReference type="Pfam" id="PF05108">
    <property type="entry name" value="T7SS_ESX1_EccB"/>
    <property type="match status" value="1"/>
</dbReference>